<dbReference type="Pfam" id="PF00072">
    <property type="entry name" value="Response_reg"/>
    <property type="match status" value="1"/>
</dbReference>
<dbReference type="InterPro" id="IPR016032">
    <property type="entry name" value="Sig_transdc_resp-reg_C-effctor"/>
</dbReference>
<dbReference type="CDD" id="cd00383">
    <property type="entry name" value="trans_reg_C"/>
    <property type="match status" value="1"/>
</dbReference>
<evidence type="ECO:0000256" key="1">
    <source>
        <dbReference type="ARBA" id="ARBA00004496"/>
    </source>
</evidence>
<evidence type="ECO:0000256" key="6">
    <source>
        <dbReference type="ARBA" id="ARBA00023125"/>
    </source>
</evidence>
<evidence type="ECO:0000259" key="11">
    <source>
        <dbReference type="PROSITE" id="PS51755"/>
    </source>
</evidence>
<sequence length="236" mass="26791">MPIRILLVEDDVPLSALIADYLRQHHYRVDTLFDGAGAVPAIVASRPDLVLLDVNLPGKDGFEICREARMHYDGIVIMVTGRDEPFDELLGLELGADDFLRKPVEPRLLLARIKAQLRRTRVPAGEPVPDSPQRYVFGKFSIDRADRRVHLPDGSMPRLTSTEFDLLWALVCRAGEVVSREDLTLLLRGIAFDGLDRSIDGRISKLRRKLRDDANEPKRIKTIRSKGYQFSKHAWD</sequence>
<dbReference type="EMBL" id="CP000378">
    <property type="protein sequence ID" value="ABF76186.1"/>
    <property type="molecule type" value="Genomic_DNA"/>
</dbReference>
<keyword evidence="2" id="KW-0963">Cytoplasm</keyword>
<gene>
    <name evidence="12" type="ordered locus">Bcen_1280</name>
</gene>
<evidence type="ECO:0000256" key="4">
    <source>
        <dbReference type="ARBA" id="ARBA00023012"/>
    </source>
</evidence>
<keyword evidence="3 8" id="KW-0597">Phosphoprotein</keyword>
<dbReference type="Pfam" id="PF00486">
    <property type="entry name" value="Trans_reg_C"/>
    <property type="match status" value="1"/>
</dbReference>
<dbReference type="GO" id="GO:0000156">
    <property type="term" value="F:phosphorelay response regulator activity"/>
    <property type="evidence" value="ECO:0007669"/>
    <property type="project" value="TreeGrafter"/>
</dbReference>
<dbReference type="InterPro" id="IPR036388">
    <property type="entry name" value="WH-like_DNA-bd_sf"/>
</dbReference>
<dbReference type="Gene3D" id="6.10.250.690">
    <property type="match status" value="1"/>
</dbReference>
<dbReference type="Gene3D" id="3.40.50.2300">
    <property type="match status" value="1"/>
</dbReference>
<proteinExistence type="predicted"/>
<dbReference type="InterPro" id="IPR001867">
    <property type="entry name" value="OmpR/PhoB-type_DNA-bd"/>
</dbReference>
<dbReference type="PANTHER" id="PTHR48111">
    <property type="entry name" value="REGULATOR OF RPOS"/>
    <property type="match status" value="1"/>
</dbReference>
<dbReference type="InterPro" id="IPR001789">
    <property type="entry name" value="Sig_transdc_resp-reg_receiver"/>
</dbReference>
<dbReference type="SMART" id="SM00448">
    <property type="entry name" value="REC"/>
    <property type="match status" value="1"/>
</dbReference>
<evidence type="ECO:0000256" key="7">
    <source>
        <dbReference type="ARBA" id="ARBA00023163"/>
    </source>
</evidence>
<accession>A0A0H2XNN4</accession>
<dbReference type="GO" id="GO:0032993">
    <property type="term" value="C:protein-DNA complex"/>
    <property type="evidence" value="ECO:0007669"/>
    <property type="project" value="TreeGrafter"/>
</dbReference>
<dbReference type="SUPFAM" id="SSF46894">
    <property type="entry name" value="C-terminal effector domain of the bipartite response regulators"/>
    <property type="match status" value="1"/>
</dbReference>
<reference evidence="12" key="1">
    <citation type="submission" date="2006-05" db="EMBL/GenBank/DDBJ databases">
        <title>Complete sequence of chromosome 1 of Burkholderia cenocepacia AU 1054.</title>
        <authorList>
            <consortium name="US DOE Joint Genome Institute"/>
            <person name="Copeland A."/>
            <person name="Lucas S."/>
            <person name="Lapidus A."/>
            <person name="Barry K."/>
            <person name="Detter J.C."/>
            <person name="Glavina del Rio T."/>
            <person name="Hammon N."/>
            <person name="Israni S."/>
            <person name="Dalin E."/>
            <person name="Tice H."/>
            <person name="Pitluck S."/>
            <person name="Chain P."/>
            <person name="Malfatti S."/>
            <person name="Shin M."/>
            <person name="Vergez L."/>
            <person name="Schmutz J."/>
            <person name="Larimer F."/>
            <person name="Land M."/>
            <person name="Hauser L."/>
            <person name="Kyrpides N."/>
            <person name="Lykidis A."/>
            <person name="LiPuma J.J."/>
            <person name="Konstantinidis K."/>
            <person name="Tiedje J.M."/>
            <person name="Richardson P."/>
        </authorList>
    </citation>
    <scope>NUCLEOTIDE SEQUENCE [LARGE SCALE GENOMIC DNA]</scope>
    <source>
        <strain evidence="12">AU 1054</strain>
    </source>
</reference>
<keyword evidence="5" id="KW-0805">Transcription regulation</keyword>
<dbReference type="GO" id="GO:0006355">
    <property type="term" value="P:regulation of DNA-templated transcription"/>
    <property type="evidence" value="ECO:0007669"/>
    <property type="project" value="InterPro"/>
</dbReference>
<keyword evidence="6 9" id="KW-0238">DNA-binding</keyword>
<dbReference type="GO" id="GO:0000976">
    <property type="term" value="F:transcription cis-regulatory region binding"/>
    <property type="evidence" value="ECO:0007669"/>
    <property type="project" value="TreeGrafter"/>
</dbReference>
<feature type="modified residue" description="4-aspartylphosphate" evidence="8">
    <location>
        <position position="53"/>
    </location>
</feature>
<organism evidence="12">
    <name type="scientific">Burkholderia orbicola (strain AU 1054)</name>
    <dbReference type="NCBI Taxonomy" id="331271"/>
    <lineage>
        <taxon>Bacteria</taxon>
        <taxon>Pseudomonadati</taxon>
        <taxon>Pseudomonadota</taxon>
        <taxon>Betaproteobacteria</taxon>
        <taxon>Burkholderiales</taxon>
        <taxon>Burkholderiaceae</taxon>
        <taxon>Burkholderia</taxon>
        <taxon>Burkholderia cepacia complex</taxon>
        <taxon>Burkholderia orbicola</taxon>
    </lineage>
</organism>
<keyword evidence="7" id="KW-0804">Transcription</keyword>
<name>A0A0H2XNN4_BURO1</name>
<evidence type="ECO:0000256" key="9">
    <source>
        <dbReference type="PROSITE-ProRule" id="PRU01091"/>
    </source>
</evidence>
<dbReference type="PROSITE" id="PS51755">
    <property type="entry name" value="OMPR_PHOB"/>
    <property type="match status" value="1"/>
</dbReference>
<dbReference type="PROSITE" id="PS50110">
    <property type="entry name" value="RESPONSE_REGULATORY"/>
    <property type="match status" value="1"/>
</dbReference>
<evidence type="ECO:0000256" key="8">
    <source>
        <dbReference type="PROSITE-ProRule" id="PRU00169"/>
    </source>
</evidence>
<dbReference type="SUPFAM" id="SSF52172">
    <property type="entry name" value="CheY-like"/>
    <property type="match status" value="1"/>
</dbReference>
<keyword evidence="4" id="KW-0902">Two-component regulatory system</keyword>
<dbReference type="Gene3D" id="1.10.10.10">
    <property type="entry name" value="Winged helix-like DNA-binding domain superfamily/Winged helix DNA-binding domain"/>
    <property type="match status" value="1"/>
</dbReference>
<dbReference type="SMART" id="SM00862">
    <property type="entry name" value="Trans_reg_C"/>
    <property type="match status" value="1"/>
</dbReference>
<dbReference type="PANTHER" id="PTHR48111:SF47">
    <property type="entry name" value="TRANSCRIPTIONAL REGULATORY PROTEIN RSTA"/>
    <property type="match status" value="1"/>
</dbReference>
<feature type="DNA-binding region" description="OmpR/PhoB-type" evidence="9">
    <location>
        <begin position="132"/>
        <end position="232"/>
    </location>
</feature>
<evidence type="ECO:0000256" key="5">
    <source>
        <dbReference type="ARBA" id="ARBA00023015"/>
    </source>
</evidence>
<evidence type="ECO:0000313" key="12">
    <source>
        <dbReference type="EMBL" id="ABF76186.1"/>
    </source>
</evidence>
<feature type="domain" description="OmpR/PhoB-type" evidence="11">
    <location>
        <begin position="132"/>
        <end position="232"/>
    </location>
</feature>
<evidence type="ECO:0000259" key="10">
    <source>
        <dbReference type="PROSITE" id="PS50110"/>
    </source>
</evidence>
<dbReference type="HOGENOM" id="CLU_000445_30_4_4"/>
<evidence type="ECO:0000256" key="3">
    <source>
        <dbReference type="ARBA" id="ARBA00022553"/>
    </source>
</evidence>
<comment type="subcellular location">
    <subcellularLocation>
        <location evidence="1">Cytoplasm</location>
    </subcellularLocation>
</comment>
<feature type="domain" description="Response regulatory" evidence="10">
    <location>
        <begin position="4"/>
        <end position="117"/>
    </location>
</feature>
<dbReference type="FunFam" id="1.10.10.10:FF:000099">
    <property type="entry name" value="Two-component system response regulator TorR"/>
    <property type="match status" value="1"/>
</dbReference>
<dbReference type="InterPro" id="IPR011006">
    <property type="entry name" value="CheY-like_superfamily"/>
</dbReference>
<protein>
    <submittedName>
        <fullName evidence="12">Two component transcriptional regulator, winged helix family</fullName>
    </submittedName>
</protein>
<dbReference type="InterPro" id="IPR039420">
    <property type="entry name" value="WalR-like"/>
</dbReference>
<evidence type="ECO:0000256" key="2">
    <source>
        <dbReference type="ARBA" id="ARBA00022490"/>
    </source>
</evidence>
<dbReference type="GO" id="GO:0005829">
    <property type="term" value="C:cytosol"/>
    <property type="evidence" value="ECO:0007669"/>
    <property type="project" value="TreeGrafter"/>
</dbReference>
<dbReference type="AlphaFoldDB" id="A0A0H2XNN4"/>